<organism evidence="1 2">
    <name type="scientific">Nesidiocoris tenuis</name>
    <dbReference type="NCBI Taxonomy" id="355587"/>
    <lineage>
        <taxon>Eukaryota</taxon>
        <taxon>Metazoa</taxon>
        <taxon>Ecdysozoa</taxon>
        <taxon>Arthropoda</taxon>
        <taxon>Hexapoda</taxon>
        <taxon>Insecta</taxon>
        <taxon>Pterygota</taxon>
        <taxon>Neoptera</taxon>
        <taxon>Paraneoptera</taxon>
        <taxon>Hemiptera</taxon>
        <taxon>Heteroptera</taxon>
        <taxon>Panheteroptera</taxon>
        <taxon>Cimicomorpha</taxon>
        <taxon>Miridae</taxon>
        <taxon>Dicyphina</taxon>
        <taxon>Nesidiocoris</taxon>
    </lineage>
</organism>
<gene>
    <name evidence="1" type="ORF">NTEN_LOCUS16466</name>
</gene>
<keyword evidence="2" id="KW-1185">Reference proteome</keyword>
<evidence type="ECO:0000313" key="2">
    <source>
        <dbReference type="Proteomes" id="UP000479000"/>
    </source>
</evidence>
<reference evidence="1 2" key="1">
    <citation type="submission" date="2020-02" db="EMBL/GenBank/DDBJ databases">
        <authorList>
            <person name="Ferguson B K."/>
        </authorList>
    </citation>
    <scope>NUCLEOTIDE SEQUENCE [LARGE SCALE GENOMIC DNA]</scope>
</reference>
<proteinExistence type="predicted"/>
<dbReference type="EMBL" id="CADCXU010024219">
    <property type="protein sequence ID" value="CAB0011536.1"/>
    <property type="molecule type" value="Genomic_DNA"/>
</dbReference>
<dbReference type="Proteomes" id="UP000479000">
    <property type="component" value="Unassembled WGS sequence"/>
</dbReference>
<accession>A0A6H5HDQ1</accession>
<protein>
    <submittedName>
        <fullName evidence="1">Uncharacterized protein</fullName>
    </submittedName>
</protein>
<name>A0A6H5HDQ1_9HEMI</name>
<sequence>MDLFDNVNRKLTNILPPHVRGWDSSYQMMADALNSRVTVGARSCARKRTSSYLWQTTQRRAKVRCENARQSPPRCPSCQSGGALLRATTMLGQQVSGLHFPFRCVSGLTTMTSSSGPVNPNNPIKPIKSVFNGVQHQASRKSSSNSRRLIGNTFGDPRRRSGEISYLHFVKTATIPMVPYVTTMNFHDISNVHVQVRNWRYEISPLRRRPVTSPFPGSSGYPSRVLFRNLLFLINTLPLGHLIVYFR</sequence>
<evidence type="ECO:0000313" key="1">
    <source>
        <dbReference type="EMBL" id="CAB0011536.1"/>
    </source>
</evidence>
<dbReference type="AlphaFoldDB" id="A0A6H5HDQ1"/>